<dbReference type="EMBL" id="JAPMOS010000016">
    <property type="protein sequence ID" value="KAJ4459939.1"/>
    <property type="molecule type" value="Genomic_DNA"/>
</dbReference>
<evidence type="ECO:0000256" key="2">
    <source>
        <dbReference type="SAM" id="MobiDB-lite"/>
    </source>
</evidence>
<dbReference type="SUPFAM" id="SSF48371">
    <property type="entry name" value="ARM repeat"/>
    <property type="match status" value="1"/>
</dbReference>
<accession>A0ABQ8UL64</accession>
<organism evidence="4 5">
    <name type="scientific">Paratrimastix pyriformis</name>
    <dbReference type="NCBI Taxonomy" id="342808"/>
    <lineage>
        <taxon>Eukaryota</taxon>
        <taxon>Metamonada</taxon>
        <taxon>Preaxostyla</taxon>
        <taxon>Paratrimastigidae</taxon>
        <taxon>Paratrimastix</taxon>
    </lineage>
</organism>
<dbReference type="PANTHER" id="PTHR12354:SF1">
    <property type="entry name" value="INTERFERON-RELATED DEVELOPMENTAL REGULATOR 1"/>
    <property type="match status" value="1"/>
</dbReference>
<sequence length="446" mass="49682">MMGMGEIAPRRHTSSARKKVVKNPNKVEVTPVDEPDTVSLEEEGDDERIPSLDSLDDLMTDLDEKRTSTRVQALHSLIILARHCILPDRVWDGRSATWVAVLSRLAHRGDDEEAILVMRLQAILCATFGEPAEALFQALAEDTSPKENPELAAAYANALAMSAFCCCTMPEHTVPPLLERFAELAREWEGPAREASIRGWALVATLLPRRQLVLQPRWFHYFTRFLDDDDLEVRQAAGRALALLWDARTRHIEESGDVAFDEQGLAAPAGGVGSTSGLRAHLLEHLRPLARISGHEYTRKEKSAQRHVFREIVETVEVRSRPPPPHPIPVHSLIMVSAPGCCPDVELEMGDQKVTFADWEKLTRYEAFKDIFAGGWKVHAEANEVVRGALDLGPPDLAVRPKTPLTALEKRLYMSPSSPAAKERTATRTSDRIRRANQTAFGPEDD</sequence>
<evidence type="ECO:0000256" key="1">
    <source>
        <dbReference type="ARBA" id="ARBA00008828"/>
    </source>
</evidence>
<dbReference type="Gene3D" id="1.25.10.10">
    <property type="entry name" value="Leucine-rich Repeat Variant"/>
    <property type="match status" value="1"/>
</dbReference>
<comment type="similarity">
    <text evidence="1">Belongs to the IFRD family.</text>
</comment>
<dbReference type="PANTHER" id="PTHR12354">
    <property type="entry name" value="INTERFERON-RELATED DEVELOPMENTAL REGULATOR"/>
    <property type="match status" value="1"/>
</dbReference>
<dbReference type="Proteomes" id="UP001141327">
    <property type="component" value="Unassembled WGS sequence"/>
</dbReference>
<name>A0ABQ8UL64_9EUKA</name>
<evidence type="ECO:0000259" key="3">
    <source>
        <dbReference type="Pfam" id="PF05004"/>
    </source>
</evidence>
<evidence type="ECO:0000313" key="5">
    <source>
        <dbReference type="Proteomes" id="UP001141327"/>
    </source>
</evidence>
<comment type="caution">
    <text evidence="4">The sequence shown here is derived from an EMBL/GenBank/DDBJ whole genome shotgun (WGS) entry which is preliminary data.</text>
</comment>
<reference evidence="4" key="1">
    <citation type="journal article" date="2022" name="bioRxiv">
        <title>Genomics of Preaxostyla Flagellates Illuminates Evolutionary Transitions and the Path Towards Mitochondrial Loss.</title>
        <authorList>
            <person name="Novak L.V.F."/>
            <person name="Treitli S.C."/>
            <person name="Pyrih J."/>
            <person name="Halakuc P."/>
            <person name="Pipaliya S.V."/>
            <person name="Vacek V."/>
            <person name="Brzon O."/>
            <person name="Soukal P."/>
            <person name="Eme L."/>
            <person name="Dacks J.B."/>
            <person name="Karnkowska A."/>
            <person name="Elias M."/>
            <person name="Hampl V."/>
        </authorList>
    </citation>
    <scope>NUCLEOTIDE SEQUENCE</scope>
    <source>
        <strain evidence="4">RCP-MX</strain>
    </source>
</reference>
<dbReference type="Pfam" id="PF05004">
    <property type="entry name" value="IFRD"/>
    <property type="match status" value="1"/>
</dbReference>
<feature type="region of interest" description="Disordered" evidence="2">
    <location>
        <begin position="1"/>
        <end position="50"/>
    </location>
</feature>
<feature type="compositionally biased region" description="Acidic residues" evidence="2">
    <location>
        <begin position="31"/>
        <end position="46"/>
    </location>
</feature>
<feature type="compositionally biased region" description="Basic residues" evidence="2">
    <location>
        <begin position="10"/>
        <end position="21"/>
    </location>
</feature>
<keyword evidence="5" id="KW-1185">Reference proteome</keyword>
<feature type="domain" description="Interferon-related developmental regulator N-terminal" evidence="3">
    <location>
        <begin position="45"/>
        <end position="317"/>
    </location>
</feature>
<evidence type="ECO:0000313" key="4">
    <source>
        <dbReference type="EMBL" id="KAJ4459939.1"/>
    </source>
</evidence>
<gene>
    <name evidence="4" type="ORF">PAPYR_4006</name>
</gene>
<feature type="compositionally biased region" description="Basic and acidic residues" evidence="2">
    <location>
        <begin position="421"/>
        <end position="434"/>
    </location>
</feature>
<protein>
    <recommendedName>
        <fullName evidence="3">Interferon-related developmental regulator N-terminal domain-containing protein</fullName>
    </recommendedName>
</protein>
<dbReference type="InterPro" id="IPR039777">
    <property type="entry name" value="IFRD"/>
</dbReference>
<dbReference type="InterPro" id="IPR011989">
    <property type="entry name" value="ARM-like"/>
</dbReference>
<dbReference type="InterPro" id="IPR007701">
    <property type="entry name" value="Interferon-rel_develop_reg_N"/>
</dbReference>
<dbReference type="InterPro" id="IPR016024">
    <property type="entry name" value="ARM-type_fold"/>
</dbReference>
<proteinExistence type="inferred from homology"/>
<feature type="region of interest" description="Disordered" evidence="2">
    <location>
        <begin position="414"/>
        <end position="446"/>
    </location>
</feature>